<feature type="compositionally biased region" description="Basic and acidic residues" evidence="1">
    <location>
        <begin position="239"/>
        <end position="250"/>
    </location>
</feature>
<feature type="region of interest" description="Disordered" evidence="1">
    <location>
        <begin position="1"/>
        <end position="27"/>
    </location>
</feature>
<feature type="region of interest" description="Disordered" evidence="1">
    <location>
        <begin position="171"/>
        <end position="192"/>
    </location>
</feature>
<comment type="caution">
    <text evidence="3">The sequence shown here is derived from an EMBL/GenBank/DDBJ whole genome shotgun (WGS) entry which is preliminary data.</text>
</comment>
<organism evidence="3 4">
    <name type="scientific">Saccharopolyspora cebuensis</name>
    <dbReference type="NCBI Taxonomy" id="418759"/>
    <lineage>
        <taxon>Bacteria</taxon>
        <taxon>Bacillati</taxon>
        <taxon>Actinomycetota</taxon>
        <taxon>Actinomycetes</taxon>
        <taxon>Pseudonocardiales</taxon>
        <taxon>Pseudonocardiaceae</taxon>
        <taxon>Saccharopolyspora</taxon>
    </lineage>
</organism>
<sequence length="348" mass="37339">MDRQSCGESARIPDGPDDEPDVPSPWRSYQAGAAAVEVVPVDRLRLGDSPRTGGVSDEHVRALAKLEFPLPPIIVHRPTMRVIDGAHRLRAAELGAGGHIEARFFDGDSDDAFVLAVEANTANGLPLSLADRKAAAARIIRTHPDRSDRWIALVSGLAATTVGALRRRSSVADARSNARMGRDGRLRPLDSSAGRRLAGELMRADPGRSLRDIARTVGIAPSTVLDVRNRISAGQDPAPARRDGGPDHRAARSRSPLPGEPEQDPAAIMRTLRRDPSLRFSEAGRALLRWLDSHLVPDGAAAPPVVGLPAHCLSTIAALARHNARFWAEFGEQVDGLDRDGCPVDQAR</sequence>
<protein>
    <submittedName>
        <fullName evidence="3">ParB/RepB/Spo0J family partition protein</fullName>
    </submittedName>
</protein>
<evidence type="ECO:0000259" key="2">
    <source>
        <dbReference type="SMART" id="SM00470"/>
    </source>
</evidence>
<feature type="domain" description="ParB-like N-terminal" evidence="2">
    <location>
        <begin position="37"/>
        <end position="121"/>
    </location>
</feature>
<keyword evidence="4" id="KW-1185">Reference proteome</keyword>
<dbReference type="SMART" id="SM00470">
    <property type="entry name" value="ParB"/>
    <property type="match status" value="1"/>
</dbReference>
<name>A0ABV4CLM6_9PSEU</name>
<dbReference type="RefSeq" id="WP_345362637.1">
    <property type="nucleotide sequence ID" value="NZ_BAABII010000007.1"/>
</dbReference>
<dbReference type="InterPro" id="IPR036086">
    <property type="entry name" value="ParB/Sulfiredoxin_sf"/>
</dbReference>
<gene>
    <name evidence="3" type="ORF">AB8O55_16630</name>
</gene>
<dbReference type="EMBL" id="JBGEHV010000030">
    <property type="protein sequence ID" value="MEY8041037.1"/>
    <property type="molecule type" value="Genomic_DNA"/>
</dbReference>
<accession>A0ABV4CLM6</accession>
<dbReference type="Proteomes" id="UP001564626">
    <property type="component" value="Unassembled WGS sequence"/>
</dbReference>
<feature type="region of interest" description="Disordered" evidence="1">
    <location>
        <begin position="228"/>
        <end position="266"/>
    </location>
</feature>
<evidence type="ECO:0000313" key="3">
    <source>
        <dbReference type="EMBL" id="MEY8041037.1"/>
    </source>
</evidence>
<dbReference type="InterPro" id="IPR003115">
    <property type="entry name" value="ParB_N"/>
</dbReference>
<proteinExistence type="predicted"/>
<dbReference type="SUPFAM" id="SSF110849">
    <property type="entry name" value="ParB/Sulfiredoxin"/>
    <property type="match status" value="1"/>
</dbReference>
<evidence type="ECO:0000313" key="4">
    <source>
        <dbReference type="Proteomes" id="UP001564626"/>
    </source>
</evidence>
<reference evidence="3 4" key="1">
    <citation type="submission" date="2024-08" db="EMBL/GenBank/DDBJ databases">
        <title>Genome mining of Saccharopolyspora cebuensis PGLac3 from Nigerian medicinal plant.</title>
        <authorList>
            <person name="Ezeobiora C.E."/>
            <person name="Igbokwe N.H."/>
            <person name="Amin D.H."/>
            <person name="Mendie U.E."/>
        </authorList>
    </citation>
    <scope>NUCLEOTIDE SEQUENCE [LARGE SCALE GENOMIC DNA]</scope>
    <source>
        <strain evidence="3 4">PGLac3</strain>
    </source>
</reference>
<evidence type="ECO:0000256" key="1">
    <source>
        <dbReference type="SAM" id="MobiDB-lite"/>
    </source>
</evidence>